<protein>
    <submittedName>
        <fullName evidence="3">Uncharacterized protein</fullName>
    </submittedName>
</protein>
<dbReference type="Proteomes" id="UP001195483">
    <property type="component" value="Unassembled WGS sequence"/>
</dbReference>
<feature type="region of interest" description="Disordered" evidence="1">
    <location>
        <begin position="99"/>
        <end position="119"/>
    </location>
</feature>
<name>A0AAE0RT64_9BIVA</name>
<accession>A0AAE0RT64</accession>
<keyword evidence="2" id="KW-0472">Membrane</keyword>
<feature type="transmembrane region" description="Helical" evidence="2">
    <location>
        <begin position="21"/>
        <end position="46"/>
    </location>
</feature>
<organism evidence="3 4">
    <name type="scientific">Potamilus streckersoni</name>
    <dbReference type="NCBI Taxonomy" id="2493646"/>
    <lineage>
        <taxon>Eukaryota</taxon>
        <taxon>Metazoa</taxon>
        <taxon>Spiralia</taxon>
        <taxon>Lophotrochozoa</taxon>
        <taxon>Mollusca</taxon>
        <taxon>Bivalvia</taxon>
        <taxon>Autobranchia</taxon>
        <taxon>Heteroconchia</taxon>
        <taxon>Palaeoheterodonta</taxon>
        <taxon>Unionida</taxon>
        <taxon>Unionoidea</taxon>
        <taxon>Unionidae</taxon>
        <taxon>Ambleminae</taxon>
        <taxon>Lampsilini</taxon>
        <taxon>Potamilus</taxon>
    </lineage>
</organism>
<proteinExistence type="predicted"/>
<gene>
    <name evidence="3" type="ORF">CHS0354_022149</name>
</gene>
<reference evidence="3" key="1">
    <citation type="journal article" date="2021" name="Genome Biol. Evol.">
        <title>A High-Quality Reference Genome for a Parasitic Bivalve with Doubly Uniparental Inheritance (Bivalvia: Unionida).</title>
        <authorList>
            <person name="Smith C.H."/>
        </authorList>
    </citation>
    <scope>NUCLEOTIDE SEQUENCE</scope>
    <source>
        <strain evidence="3">CHS0354</strain>
    </source>
</reference>
<keyword evidence="2" id="KW-0812">Transmembrane</keyword>
<feature type="compositionally biased region" description="Basic and acidic residues" evidence="1">
    <location>
        <begin position="102"/>
        <end position="115"/>
    </location>
</feature>
<evidence type="ECO:0000313" key="4">
    <source>
        <dbReference type="Proteomes" id="UP001195483"/>
    </source>
</evidence>
<comment type="caution">
    <text evidence="3">The sequence shown here is derived from an EMBL/GenBank/DDBJ whole genome shotgun (WGS) entry which is preliminary data.</text>
</comment>
<dbReference type="AlphaFoldDB" id="A0AAE0RT64"/>
<sequence length="175" mass="19958">MVSKASFALKLLKTPTSTGEWIVPIVVPALIIPCLLLAAAAGFFMWRRRRRNEESRIDISEWTRLNDFHLYENGATSSSANSNGDSIGNSRMSVKMAGNCRRHGEKEDSQEDSLKNQENSPFLYEEMDASLYYNGLTRIAVTNFFETVKGRNRDDEVYNKEFEASMHKIQSYSIE</sequence>
<evidence type="ECO:0000313" key="3">
    <source>
        <dbReference type="EMBL" id="KAK3579129.1"/>
    </source>
</evidence>
<reference evidence="3" key="2">
    <citation type="journal article" date="2021" name="Genome Biol. Evol.">
        <title>Developing a high-quality reference genome for a parasitic bivalve with doubly uniparental inheritance (Bivalvia: Unionida).</title>
        <authorList>
            <person name="Smith C.H."/>
        </authorList>
    </citation>
    <scope>NUCLEOTIDE SEQUENCE</scope>
    <source>
        <strain evidence="3">CHS0354</strain>
        <tissue evidence="3">Mantle</tissue>
    </source>
</reference>
<evidence type="ECO:0000256" key="1">
    <source>
        <dbReference type="SAM" id="MobiDB-lite"/>
    </source>
</evidence>
<reference evidence="3" key="3">
    <citation type="submission" date="2023-05" db="EMBL/GenBank/DDBJ databases">
        <authorList>
            <person name="Smith C.H."/>
        </authorList>
    </citation>
    <scope>NUCLEOTIDE SEQUENCE</scope>
    <source>
        <strain evidence="3">CHS0354</strain>
        <tissue evidence="3">Mantle</tissue>
    </source>
</reference>
<keyword evidence="4" id="KW-1185">Reference proteome</keyword>
<dbReference type="EMBL" id="JAEAOA010001340">
    <property type="protein sequence ID" value="KAK3579129.1"/>
    <property type="molecule type" value="Genomic_DNA"/>
</dbReference>
<evidence type="ECO:0000256" key="2">
    <source>
        <dbReference type="SAM" id="Phobius"/>
    </source>
</evidence>
<keyword evidence="2" id="KW-1133">Transmembrane helix</keyword>